<dbReference type="NCBIfam" id="TIGR01460">
    <property type="entry name" value="HAD-SF-IIA"/>
    <property type="match status" value="1"/>
</dbReference>
<gene>
    <name evidence="1" type="ORF">LshimejAT787_0403640</name>
</gene>
<dbReference type="GO" id="GO:0016787">
    <property type="term" value="F:hydrolase activity"/>
    <property type="evidence" value="ECO:0007669"/>
    <property type="project" value="UniProtKB-KW"/>
</dbReference>
<dbReference type="GO" id="GO:0005739">
    <property type="term" value="C:mitochondrion"/>
    <property type="evidence" value="ECO:0007669"/>
    <property type="project" value="TreeGrafter"/>
</dbReference>
<dbReference type="PANTHER" id="PTHR14269">
    <property type="entry name" value="CDP-DIACYLGLYCEROL--GLYCEROL-3-PHOSPHATE 3-PHOSPHATIDYLTRANSFERASE-RELATED"/>
    <property type="match status" value="1"/>
</dbReference>
<dbReference type="InterPro" id="IPR036412">
    <property type="entry name" value="HAD-like_sf"/>
</dbReference>
<dbReference type="SUPFAM" id="SSF56784">
    <property type="entry name" value="HAD-like"/>
    <property type="match status" value="1"/>
</dbReference>
<comment type="caution">
    <text evidence="1">The sequence shown here is derived from an EMBL/GenBank/DDBJ whole genome shotgun (WGS) entry which is preliminary data.</text>
</comment>
<dbReference type="InterPro" id="IPR006357">
    <property type="entry name" value="HAD-SF_hydro_IIA"/>
</dbReference>
<keyword evidence="2" id="KW-1185">Reference proteome</keyword>
<reference evidence="1" key="1">
    <citation type="submission" date="2022-07" db="EMBL/GenBank/DDBJ databases">
        <title>The genome of Lyophyllum shimeji provides insight into the initial evolution of ectomycorrhizal fungal genome.</title>
        <authorList>
            <person name="Kobayashi Y."/>
            <person name="Shibata T."/>
            <person name="Hirakawa H."/>
            <person name="Shigenobu S."/>
            <person name="Nishiyama T."/>
            <person name="Yamada A."/>
            <person name="Hasebe M."/>
            <person name="Kawaguchi M."/>
        </authorList>
    </citation>
    <scope>NUCLEOTIDE SEQUENCE</scope>
    <source>
        <strain evidence="1">AT787</strain>
    </source>
</reference>
<dbReference type="InterPro" id="IPR050324">
    <property type="entry name" value="CDP-alcohol_PTase-I"/>
</dbReference>
<dbReference type="NCBIfam" id="TIGR01456">
    <property type="entry name" value="CECR5"/>
    <property type="match status" value="1"/>
</dbReference>
<sequence>MFWATVMHRNVYRAQCLVKDPFRFRPGPTITRQIHVEALHTGTKPPAFAFVFDIDGVLLQGKKVLPQAKRALALLEGQNPRGIKIPYIFLTNGGGVSESDRCQMLTRQLGFQISPSQYIQGHTIFKTLAHKYSDKTVLVLGGKLDAVRKVAEGYGFRNAYNTIDVLAWNPSVWPYHEVTPAELEVAKRVDLSRTRVSAVFVFHDPRDWALDVQVLCDLIQSDGIIGGPYIPPQQRSQPPIDLYFCNPDLLWRSDFERPRLGQGAFKEAFQAVHKALTGSTYPYVQYGKPTKATYQFAETVLTDRLEEIYGVRHPPRHVYMIGDNPKSDIAGAVAAEWNSVLVQTGVFDPQQGPPSPRPTHIADDVEAAVKWAFDRELARGV</sequence>
<dbReference type="Proteomes" id="UP001063166">
    <property type="component" value="Unassembled WGS sequence"/>
</dbReference>
<dbReference type="InterPro" id="IPR006353">
    <property type="entry name" value="HAD-SF_hydro_IIA_CECR5"/>
</dbReference>
<dbReference type="AlphaFoldDB" id="A0A9P3UL58"/>
<dbReference type="Gene3D" id="3.40.50.1000">
    <property type="entry name" value="HAD superfamily/HAD-like"/>
    <property type="match status" value="2"/>
</dbReference>
<name>A0A9P3UL58_LYOSH</name>
<keyword evidence="1" id="KW-0378">Hydrolase</keyword>
<dbReference type="Pfam" id="PF13242">
    <property type="entry name" value="Hydrolase_like"/>
    <property type="match status" value="1"/>
</dbReference>
<evidence type="ECO:0000313" key="2">
    <source>
        <dbReference type="Proteomes" id="UP001063166"/>
    </source>
</evidence>
<dbReference type="OrthoDB" id="10251048at2759"/>
<proteinExistence type="predicted"/>
<dbReference type="GO" id="GO:0046474">
    <property type="term" value="P:glycerophospholipid biosynthetic process"/>
    <property type="evidence" value="ECO:0007669"/>
    <property type="project" value="TreeGrafter"/>
</dbReference>
<accession>A0A9P3UL58</accession>
<dbReference type="PANTHER" id="PTHR14269:SF4">
    <property type="entry name" value="CAT EYE SYNDROME CRITICAL REGION PROTEIN 5"/>
    <property type="match status" value="1"/>
</dbReference>
<evidence type="ECO:0000313" key="1">
    <source>
        <dbReference type="EMBL" id="GLB37313.1"/>
    </source>
</evidence>
<dbReference type="InterPro" id="IPR023214">
    <property type="entry name" value="HAD_sf"/>
</dbReference>
<organism evidence="1 2">
    <name type="scientific">Lyophyllum shimeji</name>
    <name type="common">Hon-shimeji</name>
    <name type="synonym">Tricholoma shimeji</name>
    <dbReference type="NCBI Taxonomy" id="47721"/>
    <lineage>
        <taxon>Eukaryota</taxon>
        <taxon>Fungi</taxon>
        <taxon>Dikarya</taxon>
        <taxon>Basidiomycota</taxon>
        <taxon>Agaricomycotina</taxon>
        <taxon>Agaricomycetes</taxon>
        <taxon>Agaricomycetidae</taxon>
        <taxon>Agaricales</taxon>
        <taxon>Tricholomatineae</taxon>
        <taxon>Lyophyllaceae</taxon>
        <taxon>Lyophyllum</taxon>
    </lineage>
</organism>
<dbReference type="Pfam" id="PF13344">
    <property type="entry name" value="Hydrolase_6"/>
    <property type="match status" value="1"/>
</dbReference>
<dbReference type="EMBL" id="BRPK01000004">
    <property type="protein sequence ID" value="GLB37313.1"/>
    <property type="molecule type" value="Genomic_DNA"/>
</dbReference>
<protein>
    <submittedName>
        <fullName evidence="1">HAD hydrolase</fullName>
    </submittedName>
</protein>